<keyword evidence="1" id="KW-0472">Membrane</keyword>
<dbReference type="SUPFAM" id="SSF53098">
    <property type="entry name" value="Ribonuclease H-like"/>
    <property type="match status" value="1"/>
</dbReference>
<evidence type="ECO:0000256" key="1">
    <source>
        <dbReference type="SAM" id="Phobius"/>
    </source>
</evidence>
<evidence type="ECO:0000313" key="3">
    <source>
        <dbReference type="Proteomes" id="UP001159363"/>
    </source>
</evidence>
<dbReference type="InterPro" id="IPR036397">
    <property type="entry name" value="RNaseH_sf"/>
</dbReference>
<dbReference type="Gene3D" id="3.30.420.10">
    <property type="entry name" value="Ribonuclease H-like superfamily/Ribonuclease H"/>
    <property type="match status" value="1"/>
</dbReference>
<dbReference type="InterPro" id="IPR012337">
    <property type="entry name" value="RNaseH-like_sf"/>
</dbReference>
<sequence length="262" mass="29746">MHSVELPVRPWEKVFVDIYRPFPRSRIGNNCILIMIVTFSKFLIIFPIRDMKAMNIVKVLVERGWKFFGGPELFKEMCFEWWTKHTSSSPYYPFTAHNNRFFTKYFFLGRELPSPLLKIWGIPPATLDANDGELYTNCGMKLILARNYKSGRIINIIKSFDIGYLVMCRHVELSNKATHVSSKLNTAYSGPNKVLKFLTPVTVLLSDPANKYATNVSVRDFSTGHLAWWHRLAGDGAVQGFSAVKLVCGGGRVPGSAEWATV</sequence>
<reference evidence="2 3" key="1">
    <citation type="submission" date="2023-02" db="EMBL/GenBank/DDBJ databases">
        <title>LHISI_Scaffold_Assembly.</title>
        <authorList>
            <person name="Stuart O.P."/>
            <person name="Cleave R."/>
            <person name="Magrath M.J.L."/>
            <person name="Mikheyev A.S."/>
        </authorList>
    </citation>
    <scope>NUCLEOTIDE SEQUENCE [LARGE SCALE GENOMIC DNA]</scope>
    <source>
        <strain evidence="2">Daus_M_001</strain>
        <tissue evidence="2">Leg muscle</tissue>
    </source>
</reference>
<dbReference type="Proteomes" id="UP001159363">
    <property type="component" value="Chromosome 6"/>
</dbReference>
<keyword evidence="1" id="KW-0812">Transmembrane</keyword>
<keyword evidence="3" id="KW-1185">Reference proteome</keyword>
<dbReference type="EMBL" id="JARBHB010000007">
    <property type="protein sequence ID" value="KAJ8879580.1"/>
    <property type="molecule type" value="Genomic_DNA"/>
</dbReference>
<gene>
    <name evidence="2" type="ORF">PR048_020188</name>
</gene>
<feature type="transmembrane region" description="Helical" evidence="1">
    <location>
        <begin position="27"/>
        <end position="48"/>
    </location>
</feature>
<name>A0ABQ9H5Q4_9NEOP</name>
<keyword evidence="1" id="KW-1133">Transmembrane helix</keyword>
<organism evidence="2 3">
    <name type="scientific">Dryococelus australis</name>
    <dbReference type="NCBI Taxonomy" id="614101"/>
    <lineage>
        <taxon>Eukaryota</taxon>
        <taxon>Metazoa</taxon>
        <taxon>Ecdysozoa</taxon>
        <taxon>Arthropoda</taxon>
        <taxon>Hexapoda</taxon>
        <taxon>Insecta</taxon>
        <taxon>Pterygota</taxon>
        <taxon>Neoptera</taxon>
        <taxon>Polyneoptera</taxon>
        <taxon>Phasmatodea</taxon>
        <taxon>Verophasmatodea</taxon>
        <taxon>Anareolatae</taxon>
        <taxon>Phasmatidae</taxon>
        <taxon>Eurycanthinae</taxon>
        <taxon>Dryococelus</taxon>
    </lineage>
</organism>
<comment type="caution">
    <text evidence="2">The sequence shown here is derived from an EMBL/GenBank/DDBJ whole genome shotgun (WGS) entry which is preliminary data.</text>
</comment>
<protein>
    <submittedName>
        <fullName evidence="2">Uncharacterized protein</fullName>
    </submittedName>
</protein>
<accession>A0ABQ9H5Q4</accession>
<proteinExistence type="predicted"/>
<evidence type="ECO:0000313" key="2">
    <source>
        <dbReference type="EMBL" id="KAJ8879580.1"/>
    </source>
</evidence>